<feature type="active site" description="Proton donor/acceptor" evidence="1">
    <location>
        <position position="87"/>
    </location>
</feature>
<dbReference type="Proteomes" id="UP000193622">
    <property type="component" value="Unassembled WGS sequence"/>
</dbReference>
<dbReference type="Gene3D" id="3.40.50.1240">
    <property type="entry name" value="Phosphoglycerate mutase-like"/>
    <property type="match status" value="1"/>
</dbReference>
<evidence type="ECO:0000313" key="3">
    <source>
        <dbReference type="EMBL" id="ORV88611.1"/>
    </source>
</evidence>
<dbReference type="GO" id="GO:0005737">
    <property type="term" value="C:cytoplasm"/>
    <property type="evidence" value="ECO:0007669"/>
    <property type="project" value="TreeGrafter"/>
</dbReference>
<dbReference type="SUPFAM" id="SSF53254">
    <property type="entry name" value="Phosphoglycerate mutase-like"/>
    <property type="match status" value="1"/>
</dbReference>
<dbReference type="GO" id="GO:0016301">
    <property type="term" value="F:kinase activity"/>
    <property type="evidence" value="ECO:0007669"/>
    <property type="project" value="UniProtKB-KW"/>
</dbReference>
<dbReference type="CDD" id="cd07067">
    <property type="entry name" value="HP_PGM_like"/>
    <property type="match status" value="1"/>
</dbReference>
<organism evidence="3 4">
    <name type="scientific">Mycolicibacterium iranicum</name>
    <name type="common">Mycobacterium iranicum</name>
    <dbReference type="NCBI Taxonomy" id="912594"/>
    <lineage>
        <taxon>Bacteria</taxon>
        <taxon>Bacillati</taxon>
        <taxon>Actinomycetota</taxon>
        <taxon>Actinomycetes</taxon>
        <taxon>Mycobacteriales</taxon>
        <taxon>Mycobacteriaceae</taxon>
        <taxon>Mycolicibacterium</taxon>
    </lineage>
</organism>
<keyword evidence="3" id="KW-0808">Transferase</keyword>
<sequence>MGKTIYVVTHPEATHHQDGLVGGWYDSDLTAKGLADAVSIARWIREQIPAGVTTDIVSSDLLRARRTAEQIRNAVESVVALDRRLREKSYGTAEGRPQRWLDERFVPPPADGDRLNHDEGIPGAETKRDFAARVYSAMESITANPAEYQVIVTHGFTLTFVIAAWIQMPPESLGYANFRSTPGSITTLRQDDYFRNRQVASLADTQHFEPTGSASPVLSE</sequence>
<accession>A0A1X1WPS0</accession>
<dbReference type="RefSeq" id="WP_085174310.1">
    <property type="nucleotide sequence ID" value="NZ_LQPC01000028.1"/>
</dbReference>
<dbReference type="InterPro" id="IPR050275">
    <property type="entry name" value="PGM_Phosphatase"/>
</dbReference>
<feature type="binding site" evidence="2">
    <location>
        <begin position="87"/>
        <end position="90"/>
    </location>
    <ligand>
        <name>substrate</name>
    </ligand>
</feature>
<evidence type="ECO:0000256" key="2">
    <source>
        <dbReference type="PIRSR" id="PIRSR613078-2"/>
    </source>
</evidence>
<dbReference type="PANTHER" id="PTHR48100">
    <property type="entry name" value="BROAD-SPECIFICITY PHOSPHATASE YOR283W-RELATED"/>
    <property type="match status" value="1"/>
</dbReference>
<keyword evidence="3" id="KW-0418">Kinase</keyword>
<comment type="caution">
    <text evidence="3">The sequence shown here is derived from an EMBL/GenBank/DDBJ whole genome shotgun (WGS) entry which is preliminary data.</text>
</comment>
<evidence type="ECO:0000313" key="4">
    <source>
        <dbReference type="Proteomes" id="UP000193622"/>
    </source>
</evidence>
<evidence type="ECO:0000256" key="1">
    <source>
        <dbReference type="PIRSR" id="PIRSR613078-1"/>
    </source>
</evidence>
<dbReference type="EMBL" id="LQPC01000028">
    <property type="protein sequence ID" value="ORV88611.1"/>
    <property type="molecule type" value="Genomic_DNA"/>
</dbReference>
<feature type="binding site" evidence="2">
    <location>
        <position position="63"/>
    </location>
    <ligand>
        <name>substrate</name>
    </ligand>
</feature>
<dbReference type="PANTHER" id="PTHR48100:SF1">
    <property type="entry name" value="HISTIDINE PHOSPHATASE FAMILY PROTEIN-RELATED"/>
    <property type="match status" value="1"/>
</dbReference>
<gene>
    <name evidence="3" type="ORF">AWC12_11930</name>
</gene>
<dbReference type="Pfam" id="PF00300">
    <property type="entry name" value="His_Phos_1"/>
    <property type="match status" value="1"/>
</dbReference>
<dbReference type="SMART" id="SM00855">
    <property type="entry name" value="PGAM"/>
    <property type="match status" value="1"/>
</dbReference>
<proteinExistence type="predicted"/>
<reference evidence="3 4" key="1">
    <citation type="submission" date="2016-01" db="EMBL/GenBank/DDBJ databases">
        <title>The new phylogeny of the genus Mycobacterium.</title>
        <authorList>
            <person name="Tarcisio F."/>
            <person name="Conor M."/>
            <person name="Antonella G."/>
            <person name="Elisabetta G."/>
            <person name="Giulia F.S."/>
            <person name="Sara T."/>
            <person name="Anna F."/>
            <person name="Clotilde B."/>
            <person name="Roberto B."/>
            <person name="Veronica D.S."/>
            <person name="Fabio R."/>
            <person name="Monica P."/>
            <person name="Olivier J."/>
            <person name="Enrico T."/>
            <person name="Nicola S."/>
        </authorList>
    </citation>
    <scope>NUCLEOTIDE SEQUENCE [LARGE SCALE GENOMIC DNA]</scope>
    <source>
        <strain evidence="3 4">DSM 45541</strain>
    </source>
</reference>
<dbReference type="InterPro" id="IPR029033">
    <property type="entry name" value="His_PPase_superfam"/>
</dbReference>
<protein>
    <submittedName>
        <fullName evidence="3">Phosphoglycerate kinase</fullName>
    </submittedName>
</protein>
<name>A0A1X1WPS0_MYCIR</name>
<dbReference type="GO" id="GO:0016791">
    <property type="term" value="F:phosphatase activity"/>
    <property type="evidence" value="ECO:0007669"/>
    <property type="project" value="TreeGrafter"/>
</dbReference>
<dbReference type="InterPro" id="IPR013078">
    <property type="entry name" value="His_Pase_superF_clade-1"/>
</dbReference>
<dbReference type="AlphaFoldDB" id="A0A1X1WPS0"/>
<feature type="active site" description="Tele-phosphohistidine intermediate" evidence="1">
    <location>
        <position position="10"/>
    </location>
</feature>